<sequence length="473" mass="50737">MHSHPIRVVQWTTGKVAKEAVKAILDRPELELVGLYAFSADKVGRDVGELIELGHTVGVKATNRIEELIALKPDIVTYMPLHPDVEQMCQLLRAGINVATTASFMTGRGYGEDARKALQDAALAGGASLFGSGINPGWIDSVVATASSACREVNLVQVTESFNIGMWAGDANQDELGWGRPAGDPGHAADIEKATLPFGDAVEAVAHMFDFTLDDVRCEVGFAHATEDLDIPGRPVKRGHVAGIHAKWLGIAEGLPVVELNAQWVISDDIEPQWDIQMAYDVVIHGTPQIKLRADVLPADMSLPMEELVATGFIITAMPVVNALPGVVAAPPGIITYADIKPVTSVLRPKPVTIAEPSIDNDTDELQTHESAGPDTSVEGTWKVAIKAPTGAMETTLVIDNTNGQYSGEQFDDKTTAPIEDVRVDGNEVSWINIATKPVKLKCQFKGTIQGRQMTGKVKAGFMGSYKFTATKM</sequence>
<gene>
    <name evidence="2" type="ORF">I6N98_13000</name>
</gene>
<dbReference type="SUPFAM" id="SSF51735">
    <property type="entry name" value="NAD(P)-binding Rossmann-fold domains"/>
    <property type="match status" value="1"/>
</dbReference>
<feature type="region of interest" description="Disordered" evidence="1">
    <location>
        <begin position="355"/>
        <end position="377"/>
    </location>
</feature>
<dbReference type="Gene3D" id="3.40.50.720">
    <property type="entry name" value="NAD(P)-binding Rossmann-like Domain"/>
    <property type="match status" value="1"/>
</dbReference>
<dbReference type="CDD" id="cd24146">
    <property type="entry name" value="nat-AmDH_N_like"/>
    <property type="match status" value="1"/>
</dbReference>
<dbReference type="EMBL" id="CP066167">
    <property type="protein sequence ID" value="QQD17278.1"/>
    <property type="molecule type" value="Genomic_DNA"/>
</dbReference>
<proteinExistence type="predicted"/>
<keyword evidence="3" id="KW-1185">Reference proteome</keyword>
<dbReference type="KEGG" id="snan:I6N98_13000"/>
<dbReference type="InterPro" id="IPR036291">
    <property type="entry name" value="NAD(P)-bd_dom_sf"/>
</dbReference>
<evidence type="ECO:0000256" key="1">
    <source>
        <dbReference type="SAM" id="MobiDB-lite"/>
    </source>
</evidence>
<accession>A0A7T4QYS6</accession>
<dbReference type="RefSeq" id="WP_198568780.1">
    <property type="nucleotide sequence ID" value="NZ_CP066167.1"/>
</dbReference>
<protein>
    <recommendedName>
        <fullName evidence="4">Dihydrodipicolinate reductase</fullName>
    </recommendedName>
</protein>
<organism evidence="2 3">
    <name type="scientific">Spongiibacter nanhainus</name>
    <dbReference type="NCBI Taxonomy" id="2794344"/>
    <lineage>
        <taxon>Bacteria</taxon>
        <taxon>Pseudomonadati</taxon>
        <taxon>Pseudomonadota</taxon>
        <taxon>Gammaproteobacteria</taxon>
        <taxon>Cellvibrionales</taxon>
        <taxon>Spongiibacteraceae</taxon>
        <taxon>Spongiibacter</taxon>
    </lineage>
</organism>
<evidence type="ECO:0000313" key="2">
    <source>
        <dbReference type="EMBL" id="QQD17278.1"/>
    </source>
</evidence>
<evidence type="ECO:0000313" key="3">
    <source>
        <dbReference type="Proteomes" id="UP000596063"/>
    </source>
</evidence>
<name>A0A7T4QYS6_9GAMM</name>
<dbReference type="AlphaFoldDB" id="A0A7T4QYS6"/>
<evidence type="ECO:0008006" key="4">
    <source>
        <dbReference type="Google" id="ProtNLM"/>
    </source>
</evidence>
<dbReference type="Proteomes" id="UP000596063">
    <property type="component" value="Chromosome"/>
</dbReference>
<reference evidence="2 3" key="1">
    <citation type="submission" date="2020-12" db="EMBL/GenBank/DDBJ databases">
        <authorList>
            <person name="Shan Y."/>
        </authorList>
    </citation>
    <scope>NUCLEOTIDE SEQUENCE [LARGE SCALE GENOMIC DNA]</scope>
    <source>
        <strain evidence="3">csc3.9</strain>
    </source>
</reference>